<evidence type="ECO:0000259" key="3">
    <source>
        <dbReference type="PROSITE" id="PS51635"/>
    </source>
</evidence>
<accession>A0A8H3NFV6</accession>
<dbReference type="AlphaFoldDB" id="A0A8H3NFV6"/>
<dbReference type="GO" id="GO:0016042">
    <property type="term" value="P:lipid catabolic process"/>
    <property type="evidence" value="ECO:0007669"/>
    <property type="project" value="UniProtKB-UniRule"/>
</dbReference>
<dbReference type="InterPro" id="IPR011990">
    <property type="entry name" value="TPR-like_helical_dom_sf"/>
</dbReference>
<dbReference type="PROSITE" id="PS51635">
    <property type="entry name" value="PNPLA"/>
    <property type="match status" value="1"/>
</dbReference>
<dbReference type="GO" id="GO:0043531">
    <property type="term" value="F:ADP binding"/>
    <property type="evidence" value="ECO:0007669"/>
    <property type="project" value="InterPro"/>
</dbReference>
<proteinExistence type="predicted"/>
<keyword evidence="2" id="KW-0442">Lipid degradation</keyword>
<dbReference type="Pfam" id="PF01734">
    <property type="entry name" value="Patatin"/>
    <property type="match status" value="1"/>
</dbReference>
<gene>
    <name evidence="4" type="ORF">IFM46972_03872</name>
</gene>
<keyword evidence="2" id="KW-0378">Hydrolase</keyword>
<dbReference type="Pfam" id="PF13374">
    <property type="entry name" value="TPR_10"/>
    <property type="match status" value="2"/>
</dbReference>
<evidence type="ECO:0000256" key="2">
    <source>
        <dbReference type="PROSITE-ProRule" id="PRU01161"/>
    </source>
</evidence>
<dbReference type="Gene3D" id="3.40.1090.10">
    <property type="entry name" value="Cytosolic phospholipase A2 catalytic domain"/>
    <property type="match status" value="1"/>
</dbReference>
<dbReference type="SUPFAM" id="SSF52151">
    <property type="entry name" value="FabD/lysophospholipase-like"/>
    <property type="match status" value="1"/>
</dbReference>
<sequence length="1234" mass="138538">MEQAMSTKQDGEPNPLDSTGLCLLALDGGGVRGLSSLYILKSIMDRLNHERKKNSLPSVKPCEVFDLIGGTSTGGLIAIMLGRLEMDVDECIAAYTALAADVFGEKLSRFPVNIRGGVKPRFDSARLESAIKKVVTQKGVSETDLLNDGKERGCRTFVCTIDRDTKDMVRLRSYSLPDWPDIPATICQAGLATSAATTFFDPVSIDDRTFADGGLGANNPVDEVEGEASNIWGSDEKDLKELVKCFISIGTGNPGKKAFEDGMIKFLSATVVQIATETEATEKRFIERWAKHFDKNRYFRFNVDQGLQDIGLDEFKKKGPIKAATEGYLTHVAQRHRVRDCIQNLRLKQNKTETSFGAVVDEYTIRTIRQQSAARHRTWIVPFERNPRFTGREPQLAEIEGKLFTRNHIAKIAITGLGGVGKTQLVLELLYRMKDKHKHCLIIWIPATNGESLHQAYRDVARQLRIPGCEEEKADVKTLVQGHLSRDDAGQWLVVFDNADDIDMWIAKAGSKQESEEGSRGLVEYLPSSGQGSIIFTTRDRKTAAKLARQNVVEIPEMGEEAATQLLQKCLINPDLVNNRHDTAVLLAELTYLPLAIAQAAAYINENGITLGCYLSLLAEQEEEVIALLSEEFEDDGRYRNVKNPVATTWLISFEQIQQSNPLAAEYLSFMSCVDPKDIPQSLLPQGSSRKEETDAIGTLNAYSFVSRRPADPVLDLHRLVHLATRNWLRKERKLAQWTERVIMRLQEVFPDDNHKNRRVWRRYLPHARYALQADLVDKDWTCRMDLILRYGLCLYQDGQWDEAEVAIMQVLEMRKRVLGLDHPSTLTSMANLASTYWNQGRWNEAEKLQMQVIETRKMVLGAENPSTLTSMSNLASTYRTQGRWDEAEKLGVQVMEIMKAVLGAEHPHTLTSMASLASTYWNQGQWNEAETLYMQVLETSKTVLGAEHPFTLTSMSNLASTYQRQGRWNEAEKLHVQVIETSKTVLGAEHPDTLTSMGNLALIYSSQGQWNEAEKLGVQMMKIRKAVLGAEHPNTLTSMSNLASTYWNQGRWNEAEKLHVQVIEIRKTVFGAEHPNTLTSMSNLASTYRNQGRWDEAEKLGVQVMEIMKAVLGAEHPHTLTSMANLAVTYCSQGRWNEAEKLGVQVMDIRKAVLGAKHPDTLASMASLAYTWKSQRRLPDALALLEACCQLCYEVLGPDHPDTRGSFHALGQWRDQHNLLLNKNLPPSNSQNV</sequence>
<feature type="domain" description="PNPLA" evidence="3">
    <location>
        <begin position="24"/>
        <end position="225"/>
    </location>
</feature>
<dbReference type="EMBL" id="BLKC01000021">
    <property type="protein sequence ID" value="GFF33381.1"/>
    <property type="molecule type" value="Genomic_DNA"/>
</dbReference>
<feature type="short sequence motif" description="GXSXG" evidence="2">
    <location>
        <begin position="70"/>
        <end position="74"/>
    </location>
</feature>
<dbReference type="Gene3D" id="3.40.50.300">
    <property type="entry name" value="P-loop containing nucleotide triphosphate hydrolases"/>
    <property type="match status" value="1"/>
</dbReference>
<feature type="short sequence motif" description="DGA/G" evidence="2">
    <location>
        <begin position="212"/>
        <end position="214"/>
    </location>
</feature>
<comment type="caution">
    <text evidence="4">The sequence shown here is derived from an EMBL/GenBank/DDBJ whole genome shotgun (WGS) entry which is preliminary data.</text>
</comment>
<dbReference type="InterPro" id="IPR019734">
    <property type="entry name" value="TPR_rpt"/>
</dbReference>
<dbReference type="InterPro" id="IPR002182">
    <property type="entry name" value="NB-ARC"/>
</dbReference>
<reference evidence="4 5" key="1">
    <citation type="submission" date="2020-01" db="EMBL/GenBank/DDBJ databases">
        <title>Draft genome sequence of Aspergillus udagawae IFM 46972.</title>
        <authorList>
            <person name="Takahashi H."/>
            <person name="Yaguchi T."/>
        </authorList>
    </citation>
    <scope>NUCLEOTIDE SEQUENCE [LARGE SCALE GENOMIC DNA]</scope>
    <source>
        <strain evidence="4 5">IFM 46972</strain>
    </source>
</reference>
<dbReference type="GO" id="GO:0016787">
    <property type="term" value="F:hydrolase activity"/>
    <property type="evidence" value="ECO:0007669"/>
    <property type="project" value="UniProtKB-UniRule"/>
</dbReference>
<dbReference type="Pfam" id="PF13424">
    <property type="entry name" value="TPR_12"/>
    <property type="match status" value="4"/>
</dbReference>
<name>A0A8H3NFV6_9EURO</name>
<feature type="active site" description="Proton acceptor" evidence="2">
    <location>
        <position position="212"/>
    </location>
</feature>
<dbReference type="Gene3D" id="1.25.40.10">
    <property type="entry name" value="Tetratricopeptide repeat domain"/>
    <property type="match status" value="3"/>
</dbReference>
<dbReference type="InterPro" id="IPR027417">
    <property type="entry name" value="P-loop_NTPase"/>
</dbReference>
<dbReference type="PRINTS" id="PR00381">
    <property type="entry name" value="KINESINLIGHT"/>
</dbReference>
<dbReference type="InterPro" id="IPR002641">
    <property type="entry name" value="PNPLA_dom"/>
</dbReference>
<dbReference type="PANTHER" id="PTHR46082:SF6">
    <property type="entry name" value="AAA+ ATPASE DOMAIN-CONTAINING PROTEIN-RELATED"/>
    <property type="match status" value="1"/>
</dbReference>
<dbReference type="InterPro" id="IPR016035">
    <property type="entry name" value="Acyl_Trfase/lysoPLipase"/>
</dbReference>
<dbReference type="SUPFAM" id="SSF48452">
    <property type="entry name" value="TPR-like"/>
    <property type="match status" value="4"/>
</dbReference>
<dbReference type="Proteomes" id="UP000465221">
    <property type="component" value="Unassembled WGS sequence"/>
</dbReference>
<dbReference type="Pfam" id="PF00931">
    <property type="entry name" value="NB-ARC"/>
    <property type="match status" value="1"/>
</dbReference>
<dbReference type="PANTHER" id="PTHR46082">
    <property type="entry name" value="ATP/GTP-BINDING PROTEIN-RELATED"/>
    <property type="match status" value="1"/>
</dbReference>
<feature type="short sequence motif" description="GXGXXG" evidence="2">
    <location>
        <begin position="28"/>
        <end position="33"/>
    </location>
</feature>
<keyword evidence="1 2" id="KW-0443">Lipid metabolism</keyword>
<organism evidence="4 5">
    <name type="scientific">Aspergillus udagawae</name>
    <dbReference type="NCBI Taxonomy" id="91492"/>
    <lineage>
        <taxon>Eukaryota</taxon>
        <taxon>Fungi</taxon>
        <taxon>Dikarya</taxon>
        <taxon>Ascomycota</taxon>
        <taxon>Pezizomycotina</taxon>
        <taxon>Eurotiomycetes</taxon>
        <taxon>Eurotiomycetidae</taxon>
        <taxon>Eurotiales</taxon>
        <taxon>Aspergillaceae</taxon>
        <taxon>Aspergillus</taxon>
        <taxon>Aspergillus subgen. Fumigati</taxon>
    </lineage>
</organism>
<feature type="active site" description="Nucleophile" evidence="2">
    <location>
        <position position="72"/>
    </location>
</feature>
<dbReference type="SMART" id="SM00028">
    <property type="entry name" value="TPR"/>
    <property type="match status" value="9"/>
</dbReference>
<evidence type="ECO:0000313" key="4">
    <source>
        <dbReference type="EMBL" id="GFF33381.1"/>
    </source>
</evidence>
<dbReference type="SUPFAM" id="SSF52540">
    <property type="entry name" value="P-loop containing nucleoside triphosphate hydrolases"/>
    <property type="match status" value="1"/>
</dbReference>
<dbReference type="CDD" id="cd07216">
    <property type="entry name" value="Pat17_PNPLA8_PNPLA9_like3"/>
    <property type="match status" value="1"/>
</dbReference>
<evidence type="ECO:0000313" key="5">
    <source>
        <dbReference type="Proteomes" id="UP000465221"/>
    </source>
</evidence>
<dbReference type="GO" id="GO:0046486">
    <property type="term" value="P:glycerolipid metabolic process"/>
    <property type="evidence" value="ECO:0007669"/>
    <property type="project" value="UniProtKB-ARBA"/>
</dbReference>
<dbReference type="InterPro" id="IPR053137">
    <property type="entry name" value="NLR-like"/>
</dbReference>
<evidence type="ECO:0000256" key="1">
    <source>
        <dbReference type="ARBA" id="ARBA00023098"/>
    </source>
</evidence>
<protein>
    <submittedName>
        <fullName evidence="4">Calcium-independent phospholipase A2-gamma</fullName>
    </submittedName>
</protein>